<keyword evidence="3" id="KW-1185">Reference proteome</keyword>
<dbReference type="Pfam" id="PF07000">
    <property type="entry name" value="DUF1308"/>
    <property type="match status" value="1"/>
</dbReference>
<dbReference type="InterPro" id="IPR010733">
    <property type="entry name" value="DUF1308"/>
</dbReference>
<evidence type="ECO:0000313" key="3">
    <source>
        <dbReference type="Proteomes" id="UP001642260"/>
    </source>
</evidence>
<protein>
    <recommendedName>
        <fullName evidence="1">DUF1308 domain-containing protein</fullName>
    </recommendedName>
</protein>
<accession>A0ABC8LNT1</accession>
<feature type="domain" description="DUF1308" evidence="1">
    <location>
        <begin position="150"/>
        <end position="243"/>
    </location>
</feature>
<evidence type="ECO:0000259" key="1">
    <source>
        <dbReference type="Pfam" id="PF07000"/>
    </source>
</evidence>
<sequence length="245" mass="27245">MEIGEEEMRISHKHLPSFLNLHRCFITPQARFLLRKWFAFTGLPKSLKKDEFRPKDFNFGSDSDETLEGGRMVVEAEIRSKDAAFSCSMRLKGEDFLVNFDTTALVSGIANGWMCREDLGHGYLSLESYLINERCVVSQGSEGLCVRVLFKELVSMYGGANEKHRAEHLLKTLMLVNDNPTERVSVMGLPTTSKLAMKNKIVFGTGDRWGAPTLTANMGGFVRAVAQSGMSLPTIHHSPPALTGD</sequence>
<dbReference type="PANTHER" id="PTHR13379:SF0">
    <property type="entry name" value="UPF0415 PROTEIN C7ORF25"/>
    <property type="match status" value="1"/>
</dbReference>
<dbReference type="EMBL" id="CAKOAT010664042">
    <property type="protein sequence ID" value="CAH8385402.1"/>
    <property type="molecule type" value="Genomic_DNA"/>
</dbReference>
<comment type="caution">
    <text evidence="2">The sequence shown here is derived from an EMBL/GenBank/DDBJ whole genome shotgun (WGS) entry which is preliminary data.</text>
</comment>
<dbReference type="AlphaFoldDB" id="A0ABC8LNT1"/>
<reference evidence="2 3" key="1">
    <citation type="submission" date="2022-03" db="EMBL/GenBank/DDBJ databases">
        <authorList>
            <person name="Macdonald S."/>
            <person name="Ahmed S."/>
            <person name="Newling K."/>
        </authorList>
    </citation>
    <scope>NUCLEOTIDE SEQUENCE [LARGE SCALE GENOMIC DNA]</scope>
</reference>
<organism evidence="2 3">
    <name type="scientific">Eruca vesicaria subsp. sativa</name>
    <name type="common">Garden rocket</name>
    <name type="synonym">Eruca sativa</name>
    <dbReference type="NCBI Taxonomy" id="29727"/>
    <lineage>
        <taxon>Eukaryota</taxon>
        <taxon>Viridiplantae</taxon>
        <taxon>Streptophyta</taxon>
        <taxon>Embryophyta</taxon>
        <taxon>Tracheophyta</taxon>
        <taxon>Spermatophyta</taxon>
        <taxon>Magnoliopsida</taxon>
        <taxon>eudicotyledons</taxon>
        <taxon>Gunneridae</taxon>
        <taxon>Pentapetalae</taxon>
        <taxon>rosids</taxon>
        <taxon>malvids</taxon>
        <taxon>Brassicales</taxon>
        <taxon>Brassicaceae</taxon>
        <taxon>Brassiceae</taxon>
        <taxon>Eruca</taxon>
    </lineage>
</organism>
<dbReference type="PANTHER" id="PTHR13379">
    <property type="entry name" value="UNCHARACTERIZED DUF1308"/>
    <property type="match status" value="1"/>
</dbReference>
<name>A0ABC8LNT1_ERUVS</name>
<proteinExistence type="predicted"/>
<dbReference type="Proteomes" id="UP001642260">
    <property type="component" value="Unassembled WGS sequence"/>
</dbReference>
<gene>
    <name evidence="2" type="ORF">ERUC_LOCUS37885</name>
</gene>
<evidence type="ECO:0000313" key="2">
    <source>
        <dbReference type="EMBL" id="CAH8385402.1"/>
    </source>
</evidence>